<gene>
    <name evidence="1" type="ORF">JF290_17195</name>
</gene>
<organism evidence="1 2">
    <name type="scientific">Sedimentitalea arenosa</name>
    <dbReference type="NCBI Taxonomy" id="2798803"/>
    <lineage>
        <taxon>Bacteria</taxon>
        <taxon>Pseudomonadati</taxon>
        <taxon>Pseudomonadota</taxon>
        <taxon>Alphaproteobacteria</taxon>
        <taxon>Rhodobacterales</taxon>
        <taxon>Paracoccaceae</taxon>
        <taxon>Sedimentitalea</taxon>
    </lineage>
</organism>
<proteinExistence type="predicted"/>
<keyword evidence="2" id="KW-1185">Reference proteome</keyword>
<comment type="caution">
    <text evidence="1">The sequence shown here is derived from an EMBL/GenBank/DDBJ whole genome shotgun (WGS) entry which is preliminary data.</text>
</comment>
<name>A0A8J7J8K6_9RHOB</name>
<reference evidence="1" key="1">
    <citation type="submission" date="2020-12" db="EMBL/GenBank/DDBJ databases">
        <title>Sedimentitalea sp. nov., isolated from sand in Incheon.</title>
        <authorList>
            <person name="Kim W."/>
        </authorList>
    </citation>
    <scope>NUCLEOTIDE SEQUENCE</scope>
    <source>
        <strain evidence="1">CAU 1593</strain>
    </source>
</reference>
<dbReference type="PROSITE" id="PS51257">
    <property type="entry name" value="PROKAR_LIPOPROTEIN"/>
    <property type="match status" value="1"/>
</dbReference>
<accession>A0A8J7J8K6</accession>
<sequence length="127" mass="13209">MIRAAIISPLALAACDTGSSPEAGVLPEYRGAETRMLDPTILAVAVEMSGPVAEADITAYARCVAARATREQDAGFARHLRTNLQEKGGVWSADAVYTISPSLPRGVAPIDAEVELATCAENGIPTV</sequence>
<evidence type="ECO:0000313" key="2">
    <source>
        <dbReference type="Proteomes" id="UP000619079"/>
    </source>
</evidence>
<dbReference type="AlphaFoldDB" id="A0A8J7J8K6"/>
<evidence type="ECO:0008006" key="3">
    <source>
        <dbReference type="Google" id="ProtNLM"/>
    </source>
</evidence>
<protein>
    <recommendedName>
        <fullName evidence="3">Lipoprotein</fullName>
    </recommendedName>
</protein>
<dbReference type="EMBL" id="JAELVR010000012">
    <property type="protein sequence ID" value="MBJ6373265.1"/>
    <property type="molecule type" value="Genomic_DNA"/>
</dbReference>
<evidence type="ECO:0000313" key="1">
    <source>
        <dbReference type="EMBL" id="MBJ6373265.1"/>
    </source>
</evidence>
<dbReference type="Proteomes" id="UP000619079">
    <property type="component" value="Unassembled WGS sequence"/>
</dbReference>
<dbReference type="RefSeq" id="WP_199026133.1">
    <property type="nucleotide sequence ID" value="NZ_JAELVR010000012.1"/>
</dbReference>